<dbReference type="Proteomes" id="UP001165289">
    <property type="component" value="Unassembled WGS sequence"/>
</dbReference>
<evidence type="ECO:0000256" key="1">
    <source>
        <dbReference type="SAM" id="MobiDB-lite"/>
    </source>
</evidence>
<evidence type="ECO:0000313" key="3">
    <source>
        <dbReference type="Proteomes" id="UP001165289"/>
    </source>
</evidence>
<sequence length="546" mass="62350">MQVMYHDVTTWTHEPEHTRSLVIAIKQPVGFDTSVILNISVQDNCYTIEFPLLPGSDPIEANYCMFSIPEPNGELLQMETEIRNQSLTRFRNKDDSVGTLSLNIAIHPESLENDIISILHLPLQDLLASEQNTQPKDTSNIVVTNTELSLDDIIHGAEFTSAETVTHSLNQHTTEVRQVLSGNWKNFNLKPLDSETVKSRASILLSYCWLNVKREFIKEATTATNQMEEILEEMGYISKLESDSLREEEIRKLQDTHTQEIDSLKLDAEKEAAAVSEEQMEQLDYLKSSNTNFQNEILQLASKLKTQQEMYESKLEQLLESLNTERSRQTASKPDDKLPHLDKSTSPLISTSNLQYIETSHKKPLVVTYPNPNWEEMVRGNFLERLEIFSDYMIKKQTHLRDKIRTQVSRGIEMQLATQHRLAPINTFKSYYDVCDDISLPSIFMPTQCSKHLAYTPRARAYFHPFGTKSTRICQPPTIFKLSHSHIPSINLYALSENYSSRMGEWQTQEDREHPNSVLVAYKSETPAPPPSTSMSFRASTASSVA</sequence>
<gene>
    <name evidence="2" type="ORF">LOD99_4999</name>
</gene>
<accession>A0AAV7JSR7</accession>
<reference evidence="2 3" key="1">
    <citation type="journal article" date="2023" name="BMC Biol.">
        <title>The compact genome of the sponge Oopsacas minuta (Hexactinellida) is lacking key metazoan core genes.</title>
        <authorList>
            <person name="Santini S."/>
            <person name="Schenkelaars Q."/>
            <person name="Jourda C."/>
            <person name="Duchesne M."/>
            <person name="Belahbib H."/>
            <person name="Rocher C."/>
            <person name="Selva M."/>
            <person name="Riesgo A."/>
            <person name="Vervoort M."/>
            <person name="Leys S.P."/>
            <person name="Kodjabachian L."/>
            <person name="Le Bivic A."/>
            <person name="Borchiellini C."/>
            <person name="Claverie J.M."/>
            <person name="Renard E."/>
        </authorList>
    </citation>
    <scope>NUCLEOTIDE SEQUENCE [LARGE SCALE GENOMIC DNA]</scope>
    <source>
        <strain evidence="2">SPO-2</strain>
    </source>
</reference>
<feature type="region of interest" description="Disordered" evidence="1">
    <location>
        <begin position="323"/>
        <end position="346"/>
    </location>
</feature>
<feature type="compositionally biased region" description="Basic and acidic residues" evidence="1">
    <location>
        <begin position="323"/>
        <end position="343"/>
    </location>
</feature>
<feature type="region of interest" description="Disordered" evidence="1">
    <location>
        <begin position="523"/>
        <end position="546"/>
    </location>
</feature>
<dbReference type="EMBL" id="JAKMXF010000302">
    <property type="protein sequence ID" value="KAI6651751.1"/>
    <property type="molecule type" value="Genomic_DNA"/>
</dbReference>
<proteinExistence type="predicted"/>
<name>A0AAV7JSR7_9METZ</name>
<protein>
    <submittedName>
        <fullName evidence="2">Uncharacterized protein</fullName>
    </submittedName>
</protein>
<comment type="caution">
    <text evidence="2">The sequence shown here is derived from an EMBL/GenBank/DDBJ whole genome shotgun (WGS) entry which is preliminary data.</text>
</comment>
<keyword evidence="3" id="KW-1185">Reference proteome</keyword>
<dbReference type="AlphaFoldDB" id="A0AAV7JSR7"/>
<feature type="compositionally biased region" description="Polar residues" evidence="1">
    <location>
        <begin position="533"/>
        <end position="546"/>
    </location>
</feature>
<evidence type="ECO:0000313" key="2">
    <source>
        <dbReference type="EMBL" id="KAI6651751.1"/>
    </source>
</evidence>
<organism evidence="2 3">
    <name type="scientific">Oopsacas minuta</name>
    <dbReference type="NCBI Taxonomy" id="111878"/>
    <lineage>
        <taxon>Eukaryota</taxon>
        <taxon>Metazoa</taxon>
        <taxon>Porifera</taxon>
        <taxon>Hexactinellida</taxon>
        <taxon>Hexasterophora</taxon>
        <taxon>Lyssacinosida</taxon>
        <taxon>Leucopsacidae</taxon>
        <taxon>Oopsacas</taxon>
    </lineage>
</organism>